<dbReference type="EMBL" id="JACSQD010000001">
    <property type="protein sequence ID" value="MBD7994302.1"/>
    <property type="molecule type" value="Genomic_DNA"/>
</dbReference>
<dbReference type="InterPro" id="IPR008557">
    <property type="entry name" value="PhoX"/>
</dbReference>
<gene>
    <name evidence="2" type="ORF">H9639_03195</name>
</gene>
<evidence type="ECO:0000256" key="1">
    <source>
        <dbReference type="SAM" id="MobiDB-lite"/>
    </source>
</evidence>
<evidence type="ECO:0000313" key="2">
    <source>
        <dbReference type="EMBL" id="MBD7994302.1"/>
    </source>
</evidence>
<dbReference type="SUPFAM" id="SSF63829">
    <property type="entry name" value="Calcium-dependent phosphotriesterase"/>
    <property type="match status" value="1"/>
</dbReference>
<proteinExistence type="predicted"/>
<accession>A0ABR8UP03</accession>
<sequence length="721" mass="77166">MNPDSRAAFVSGPPPAKKRFLPMLGHTRGKRSAVTCALKCDNACSKAVCNTSSNSYFRDIVSAELSRRSALGAGAAGILGAAVLTLGGELPAAAADPGRGSSKPGRLAFTPIAPVDAAVDSLDVPGGYGWEPLLRWGDPLFADSPEFDFDAQSAAAQARQFGYNNDYLEILRQPNGKKGLLVCNHEYVNPQIMFPAAPATAAEEAQRRGIFRNAVGLSVVELERSSRGTPWSYVRGARLNRRITLDTVFELTGPASGSDLLKTAADPQGRYVLGTLGNCAGGSTPWGTVLSGEENFNGFFRAGGTSPEDRRYGLGSDPTAMGWEREDPRFDARTGQTRNEPNRFGYIVELDPEDPESVPRKHTSLGRFKHEGANVIIARNGKAVAYSGDDERFDYLYKFVSKNKYRKNNKRHNMTLLTEGDLYVARFTGSSPAAEIDGSGSVPADGGFDGRGTWLPLVEHGTSAVAGMSVEEVLVYTRLAADKAGATKMDRCEDVEPNPATGRVYVACTNNSNRGTGTNAPVDEVNPRRENRDGHIVEITEDRSDATATTFSWNLLMLCGDPAQGDPTYFSGYPQEKVSPISCPDNLAFDTAGNLWISTDGAPSGIGYNDGLFKVALEGRERGKVEQFLSVPRDGETCGPVIHDEESMVFVAVQHPGEDGSYGAHTSYFPDYVPDGAVPAAGTVRAPRPSVVQVFRQETKPGNGNGNSGNNGNGKPEKPGN</sequence>
<evidence type="ECO:0000313" key="3">
    <source>
        <dbReference type="Proteomes" id="UP000609874"/>
    </source>
</evidence>
<dbReference type="Proteomes" id="UP000609874">
    <property type="component" value="Unassembled WGS sequence"/>
</dbReference>
<feature type="compositionally biased region" description="Gly residues" evidence="1">
    <location>
        <begin position="703"/>
        <end position="712"/>
    </location>
</feature>
<feature type="region of interest" description="Disordered" evidence="1">
    <location>
        <begin position="696"/>
        <end position="721"/>
    </location>
</feature>
<dbReference type="PANTHER" id="PTHR35399">
    <property type="entry name" value="SLR8030 PROTEIN"/>
    <property type="match status" value="1"/>
</dbReference>
<dbReference type="PANTHER" id="PTHR35399:SF2">
    <property type="entry name" value="DUF839 DOMAIN-CONTAINING PROTEIN"/>
    <property type="match status" value="1"/>
</dbReference>
<name>A0ABR8UP03_9MICC</name>
<dbReference type="Pfam" id="PF05787">
    <property type="entry name" value="PhoX"/>
    <property type="match status" value="1"/>
</dbReference>
<keyword evidence="3" id="KW-1185">Reference proteome</keyword>
<dbReference type="InterPro" id="IPR006311">
    <property type="entry name" value="TAT_signal"/>
</dbReference>
<dbReference type="RefSeq" id="WP_191806893.1">
    <property type="nucleotide sequence ID" value="NZ_JACSQD010000001.1"/>
</dbReference>
<dbReference type="PROSITE" id="PS51318">
    <property type="entry name" value="TAT"/>
    <property type="match status" value="1"/>
</dbReference>
<comment type="caution">
    <text evidence="2">The sequence shown here is derived from an EMBL/GenBank/DDBJ whole genome shotgun (WGS) entry which is preliminary data.</text>
</comment>
<reference evidence="2 3" key="1">
    <citation type="submission" date="2020-08" db="EMBL/GenBank/DDBJ databases">
        <title>A Genomic Blueprint of the Chicken Gut Microbiome.</title>
        <authorList>
            <person name="Gilroy R."/>
            <person name="Ravi A."/>
            <person name="Getino M."/>
            <person name="Pursley I."/>
            <person name="Horton D.L."/>
            <person name="Alikhan N.-F."/>
            <person name="Baker D."/>
            <person name="Gharbi K."/>
            <person name="Hall N."/>
            <person name="Watson M."/>
            <person name="Adriaenssens E.M."/>
            <person name="Foster-Nyarko E."/>
            <person name="Jarju S."/>
            <person name="Secka A."/>
            <person name="Antonio M."/>
            <person name="Oren A."/>
            <person name="Chaudhuri R."/>
            <person name="La Ragione R.M."/>
            <person name="Hildebrand F."/>
            <person name="Pallen M.J."/>
        </authorList>
    </citation>
    <scope>NUCLEOTIDE SEQUENCE [LARGE SCALE GENOMIC DNA]</scope>
    <source>
        <strain evidence="2 3">Sa2CUA1</strain>
    </source>
</reference>
<organism evidence="2 3">
    <name type="scientific">Arthrobacter gallicola</name>
    <dbReference type="NCBI Taxonomy" id="2762225"/>
    <lineage>
        <taxon>Bacteria</taxon>
        <taxon>Bacillati</taxon>
        <taxon>Actinomycetota</taxon>
        <taxon>Actinomycetes</taxon>
        <taxon>Micrococcales</taxon>
        <taxon>Micrococcaceae</taxon>
        <taxon>Arthrobacter</taxon>
    </lineage>
</organism>
<protein>
    <submittedName>
        <fullName evidence="2">PhoX family phosphatase</fullName>
    </submittedName>
</protein>